<sequence length="30" mass="3522">PKIGVSPLHTFEEGVFYRKTINFLVQLKFL</sequence>
<evidence type="ECO:0000313" key="1">
    <source>
        <dbReference type="EMBL" id="PDZ12831.1"/>
    </source>
</evidence>
<dbReference type="Proteomes" id="UP000220192">
    <property type="component" value="Unassembled WGS sequence"/>
</dbReference>
<protein>
    <submittedName>
        <fullName evidence="1">Endopeptidase lytE</fullName>
    </submittedName>
</protein>
<name>A0A2A7D0Y2_BACAN</name>
<proteinExistence type="predicted"/>
<accession>A0A2A7D0Y2</accession>
<reference evidence="1 2" key="1">
    <citation type="submission" date="2017-09" db="EMBL/GenBank/DDBJ databases">
        <title>Large-scale bioinformatics analysis of Bacillus genomes uncovers conserved roles of natural products in bacterial physiology.</title>
        <authorList>
            <consortium name="Agbiome Team Llc"/>
            <person name="Bleich R.M."/>
            <person name="Grubbs K.J."/>
            <person name="Santa Maria K.C."/>
            <person name="Allen S.E."/>
            <person name="Farag S."/>
            <person name="Shank E.A."/>
            <person name="Bowers A."/>
        </authorList>
    </citation>
    <scope>NUCLEOTIDE SEQUENCE [LARGE SCALE GENOMIC DNA]</scope>
    <source>
        <strain evidence="1 2">AFS095574</strain>
    </source>
</reference>
<evidence type="ECO:0000313" key="2">
    <source>
        <dbReference type="Proteomes" id="UP000220192"/>
    </source>
</evidence>
<dbReference type="EMBL" id="NVLX01000047">
    <property type="protein sequence ID" value="PDZ12831.1"/>
    <property type="molecule type" value="Genomic_DNA"/>
</dbReference>
<dbReference type="AlphaFoldDB" id="A0A2A7D0Y2"/>
<feature type="non-terminal residue" evidence="1">
    <location>
        <position position="1"/>
    </location>
</feature>
<organism evidence="1 2">
    <name type="scientific">Bacillus anthracis</name>
    <name type="common">anthrax bacterium</name>
    <dbReference type="NCBI Taxonomy" id="1392"/>
    <lineage>
        <taxon>Bacteria</taxon>
        <taxon>Bacillati</taxon>
        <taxon>Bacillota</taxon>
        <taxon>Bacilli</taxon>
        <taxon>Bacillales</taxon>
        <taxon>Bacillaceae</taxon>
        <taxon>Bacillus</taxon>
        <taxon>Bacillus cereus group</taxon>
    </lineage>
</organism>
<gene>
    <name evidence="1" type="ORF">CON16_29330</name>
</gene>
<comment type="caution">
    <text evidence="1">The sequence shown here is derived from an EMBL/GenBank/DDBJ whole genome shotgun (WGS) entry which is preliminary data.</text>
</comment>